<keyword evidence="6" id="KW-1185">Reference proteome</keyword>
<evidence type="ECO:0000256" key="2">
    <source>
        <dbReference type="ARBA" id="ARBA00022643"/>
    </source>
</evidence>
<reference evidence="5 6" key="1">
    <citation type="journal article" date="2010" name="Int. J. Syst. Evol. Microbiol.">
        <title>Bacillus horneckiae sp. nov., isolated from a spacecraft-assembly clean room.</title>
        <authorList>
            <person name="Vaishampayan P."/>
            <person name="Probst A."/>
            <person name="Krishnamurthi S."/>
            <person name="Ghosh S."/>
            <person name="Osman S."/>
            <person name="McDowall A."/>
            <person name="Ruckmani A."/>
            <person name="Mayilraj S."/>
            <person name="Venkateswaran K."/>
        </authorList>
    </citation>
    <scope>NUCLEOTIDE SEQUENCE [LARGE SCALE GENOMIC DNA]</scope>
    <source>
        <strain evidence="6">1PO1SC</strain>
    </source>
</reference>
<comment type="caution">
    <text evidence="5">The sequence shown here is derived from an EMBL/GenBank/DDBJ whole genome shotgun (WGS) entry which is preliminary data.</text>
</comment>
<dbReference type="GO" id="GO:0008752">
    <property type="term" value="F:FMN reductase [NAD(P)H] activity"/>
    <property type="evidence" value="ECO:0007669"/>
    <property type="project" value="InterPro"/>
</dbReference>
<dbReference type="SUPFAM" id="SSF52218">
    <property type="entry name" value="Flavoproteins"/>
    <property type="match status" value="1"/>
</dbReference>
<evidence type="ECO:0000256" key="3">
    <source>
        <dbReference type="ARBA" id="ARBA00023002"/>
    </source>
</evidence>
<name>A0A2N0ZH81_9BACI</name>
<dbReference type="InterPro" id="IPR029039">
    <property type="entry name" value="Flavoprotein-like_sf"/>
</dbReference>
<dbReference type="InterPro" id="IPR020048">
    <property type="entry name" value="NADPH-dep_FMN_reduc_SsuE"/>
</dbReference>
<dbReference type="RefSeq" id="WP_066195934.1">
    <property type="nucleotide sequence ID" value="NZ_JAFDQP010000006.1"/>
</dbReference>
<dbReference type="EMBL" id="PISD01000022">
    <property type="protein sequence ID" value="PKG28867.1"/>
    <property type="molecule type" value="Genomic_DNA"/>
</dbReference>
<dbReference type="Pfam" id="PF03358">
    <property type="entry name" value="FMN_red"/>
    <property type="match status" value="1"/>
</dbReference>
<keyword evidence="1" id="KW-0285">Flavoprotein</keyword>
<sequence length="182" mass="19924">MTKVAIISGGTSANSRLNGLENEAISFLNKSGATFERIIVRDLPAEDLLHAKFDSPAIIEANKKVAEADAVIVLTPVYKAAYTGVLKAYLDLLPQKGFVDKVILPLVIGGTFGHLLMIDYALKPVFSALGAETILHGVYVLDSEVERTEDNSYFLDHEVQKRLQKELANLTAFLKVNQPLLK</sequence>
<accession>A0A2N0ZH81</accession>
<feature type="domain" description="NADPH-dependent FMN reductase-like" evidence="4">
    <location>
        <begin position="2"/>
        <end position="143"/>
    </location>
</feature>
<dbReference type="Gene3D" id="3.40.50.360">
    <property type="match status" value="1"/>
</dbReference>
<dbReference type="AlphaFoldDB" id="A0A2N0ZH81"/>
<keyword evidence="3" id="KW-0560">Oxidoreductase</keyword>
<keyword evidence="2" id="KW-0288">FMN</keyword>
<dbReference type="NCBIfam" id="TIGR03567">
    <property type="entry name" value="FMN_reduc_SsuE"/>
    <property type="match status" value="1"/>
</dbReference>
<protein>
    <submittedName>
        <fullName evidence="5">FMN reductase (NADPH)</fullName>
    </submittedName>
</protein>
<gene>
    <name evidence="5" type="primary">ssuE</name>
    <name evidence="5" type="ORF">CWS20_11515</name>
</gene>
<evidence type="ECO:0000256" key="1">
    <source>
        <dbReference type="ARBA" id="ARBA00022630"/>
    </source>
</evidence>
<evidence type="ECO:0000259" key="4">
    <source>
        <dbReference type="Pfam" id="PF03358"/>
    </source>
</evidence>
<evidence type="ECO:0000313" key="5">
    <source>
        <dbReference type="EMBL" id="PKG28867.1"/>
    </source>
</evidence>
<evidence type="ECO:0000313" key="6">
    <source>
        <dbReference type="Proteomes" id="UP000233343"/>
    </source>
</evidence>
<organism evidence="5 6">
    <name type="scientific">Cytobacillus horneckiae</name>
    <dbReference type="NCBI Taxonomy" id="549687"/>
    <lineage>
        <taxon>Bacteria</taxon>
        <taxon>Bacillati</taxon>
        <taxon>Bacillota</taxon>
        <taxon>Bacilli</taxon>
        <taxon>Bacillales</taxon>
        <taxon>Bacillaceae</taxon>
        <taxon>Cytobacillus</taxon>
    </lineage>
</organism>
<dbReference type="Proteomes" id="UP000233343">
    <property type="component" value="Unassembled WGS sequence"/>
</dbReference>
<proteinExistence type="predicted"/>
<dbReference type="PANTHER" id="PTHR43408">
    <property type="entry name" value="FMN REDUCTASE (NADPH)"/>
    <property type="match status" value="1"/>
</dbReference>
<dbReference type="InterPro" id="IPR051814">
    <property type="entry name" value="NAD(P)H-dep_FMN_reductase"/>
</dbReference>
<dbReference type="InterPro" id="IPR005025">
    <property type="entry name" value="FMN_Rdtase-like_dom"/>
</dbReference>
<dbReference type="PANTHER" id="PTHR43408:SF1">
    <property type="entry name" value="FMN REDUCTASE (NADPH)"/>
    <property type="match status" value="1"/>
</dbReference>
<dbReference type="GO" id="GO:0046306">
    <property type="term" value="P:alkanesulfonate catabolic process"/>
    <property type="evidence" value="ECO:0007669"/>
    <property type="project" value="InterPro"/>
</dbReference>